<dbReference type="AlphaFoldDB" id="W4FUL0"/>
<gene>
    <name evidence="1" type="ORF">H257_13893</name>
</gene>
<organism evidence="1">
    <name type="scientific">Aphanomyces astaci</name>
    <name type="common">Crayfish plague agent</name>
    <dbReference type="NCBI Taxonomy" id="112090"/>
    <lineage>
        <taxon>Eukaryota</taxon>
        <taxon>Sar</taxon>
        <taxon>Stramenopiles</taxon>
        <taxon>Oomycota</taxon>
        <taxon>Saprolegniomycetes</taxon>
        <taxon>Saprolegniales</taxon>
        <taxon>Verrucalvaceae</taxon>
        <taxon>Aphanomyces</taxon>
    </lineage>
</organism>
<protein>
    <submittedName>
        <fullName evidence="1">Uncharacterized protein</fullName>
    </submittedName>
</protein>
<dbReference type="VEuPathDB" id="FungiDB:H257_13893"/>
<dbReference type="EMBL" id="KI913165">
    <property type="protein sequence ID" value="ETV70499.1"/>
    <property type="molecule type" value="Genomic_DNA"/>
</dbReference>
<proteinExistence type="predicted"/>
<evidence type="ECO:0000313" key="1">
    <source>
        <dbReference type="EMBL" id="ETV70499.1"/>
    </source>
</evidence>
<reference evidence="1" key="1">
    <citation type="submission" date="2013-12" db="EMBL/GenBank/DDBJ databases">
        <title>The Genome Sequence of Aphanomyces astaci APO3.</title>
        <authorList>
            <consortium name="The Broad Institute Genomics Platform"/>
            <person name="Russ C."/>
            <person name="Tyler B."/>
            <person name="van West P."/>
            <person name="Dieguez-Uribeondo J."/>
            <person name="Young S.K."/>
            <person name="Zeng Q."/>
            <person name="Gargeya S."/>
            <person name="Fitzgerald M."/>
            <person name="Abouelleil A."/>
            <person name="Alvarado L."/>
            <person name="Chapman S.B."/>
            <person name="Gainer-Dewar J."/>
            <person name="Goldberg J."/>
            <person name="Griggs A."/>
            <person name="Gujja S."/>
            <person name="Hansen M."/>
            <person name="Howarth C."/>
            <person name="Imamovic A."/>
            <person name="Ireland A."/>
            <person name="Larimer J."/>
            <person name="McCowan C."/>
            <person name="Murphy C."/>
            <person name="Pearson M."/>
            <person name="Poon T.W."/>
            <person name="Priest M."/>
            <person name="Roberts A."/>
            <person name="Saif S."/>
            <person name="Shea T."/>
            <person name="Sykes S."/>
            <person name="Wortman J."/>
            <person name="Nusbaum C."/>
            <person name="Birren B."/>
        </authorList>
    </citation>
    <scope>NUCLEOTIDE SEQUENCE [LARGE SCALE GENOMIC DNA]</scope>
    <source>
        <strain evidence="1">APO3</strain>
    </source>
</reference>
<dbReference type="GeneID" id="20815889"/>
<accession>W4FUL0</accession>
<dbReference type="RefSeq" id="XP_009839882.1">
    <property type="nucleotide sequence ID" value="XM_009841580.1"/>
</dbReference>
<name>W4FUL0_APHAT</name>
<sequence length="103" mass="11941">MEGYVLANQNAPNCQPITHRFVLLFRLAQGKKFILKCVYHTLNMLKSHSKIRIIHPCRQNYGFKKSEWGTVVHSSTKYQSPKHESSVQIKYSRLNNIQVLVLG</sequence>